<keyword evidence="8" id="KW-1185">Reference proteome</keyword>
<comment type="cofactor">
    <cofactor evidence="1">
        <name>Zn(2+)</name>
        <dbReference type="ChEBI" id="CHEBI:29105"/>
    </cofactor>
</comment>
<evidence type="ECO:0000256" key="1">
    <source>
        <dbReference type="ARBA" id="ARBA00001947"/>
    </source>
</evidence>
<evidence type="ECO:0000256" key="4">
    <source>
        <dbReference type="ARBA" id="ARBA00022833"/>
    </source>
</evidence>
<evidence type="ECO:0000313" key="7">
    <source>
        <dbReference type="EMBL" id="MBZ2196822.1"/>
    </source>
</evidence>
<comment type="similarity">
    <text evidence="5">Belongs to the creatininase superfamily.</text>
</comment>
<sequence length="255" mass="26446">MAALIFDELTRAELRAVAPDATVVVPIGSTEQHGPHLPVCVDAAVITHLARAAATVASAAVPVVVTPTLPFGFAHHHLPFGGTISISMRVYVDVLVDIATSLAADGFRRILFVNGHGGNAVPADAAVDRLAYEQGLDVHVAATSYWTAAADVLAALDLDDAPKPGHAGSFETSLLLALRPELVRTDALPASEARLQPLASQDVPGGTVRHPGVWQASDGRTDDSRLASAAVGERVLAEIAEALSAFIVAFHKAGE</sequence>
<organism evidence="7 8">
    <name type="scientific">Occultella gossypii</name>
    <dbReference type="NCBI Taxonomy" id="2800820"/>
    <lineage>
        <taxon>Bacteria</taxon>
        <taxon>Bacillati</taxon>
        <taxon>Actinomycetota</taxon>
        <taxon>Actinomycetes</taxon>
        <taxon>Micrococcales</taxon>
        <taxon>Ruaniaceae</taxon>
        <taxon>Occultella</taxon>
    </lineage>
</organism>
<feature type="region of interest" description="Disordered" evidence="6">
    <location>
        <begin position="195"/>
        <end position="220"/>
    </location>
</feature>
<name>A0ABS7S956_9MICO</name>
<evidence type="ECO:0000256" key="3">
    <source>
        <dbReference type="ARBA" id="ARBA00022801"/>
    </source>
</evidence>
<evidence type="ECO:0000256" key="6">
    <source>
        <dbReference type="SAM" id="MobiDB-lite"/>
    </source>
</evidence>
<evidence type="ECO:0000256" key="2">
    <source>
        <dbReference type="ARBA" id="ARBA00022723"/>
    </source>
</evidence>
<comment type="caution">
    <text evidence="7">The sequence shown here is derived from an EMBL/GenBank/DDBJ whole genome shotgun (WGS) entry which is preliminary data.</text>
</comment>
<dbReference type="InterPro" id="IPR003785">
    <property type="entry name" value="Creatininase/forma_Hydrolase"/>
</dbReference>
<dbReference type="SUPFAM" id="SSF102215">
    <property type="entry name" value="Creatininase"/>
    <property type="match status" value="1"/>
</dbReference>
<dbReference type="InterPro" id="IPR024087">
    <property type="entry name" value="Creatininase-like_sf"/>
</dbReference>
<dbReference type="Pfam" id="PF02633">
    <property type="entry name" value="Creatininase"/>
    <property type="match status" value="1"/>
</dbReference>
<reference evidence="7 8" key="1">
    <citation type="submission" date="2021-04" db="EMBL/GenBank/DDBJ databases">
        <title>Ruania sp. nov., isolated from sandy soil of mangrove forest.</title>
        <authorList>
            <person name="Ge X."/>
            <person name="Huang R."/>
            <person name="Liu W."/>
        </authorList>
    </citation>
    <scope>NUCLEOTIDE SEQUENCE [LARGE SCALE GENOMIC DNA]</scope>
    <source>
        <strain evidence="7 8">N2-46</strain>
    </source>
</reference>
<dbReference type="PANTHER" id="PTHR35005">
    <property type="entry name" value="3-DEHYDRO-SCYLLO-INOSOSE HYDROLASE"/>
    <property type="match status" value="1"/>
</dbReference>
<evidence type="ECO:0000256" key="5">
    <source>
        <dbReference type="ARBA" id="ARBA00024029"/>
    </source>
</evidence>
<dbReference type="PANTHER" id="PTHR35005:SF1">
    <property type="entry name" value="2-AMINO-5-FORMYLAMINO-6-RIBOSYLAMINOPYRIMIDIN-4(3H)-ONE 5'-MONOPHOSPHATE DEFORMYLASE"/>
    <property type="match status" value="1"/>
</dbReference>
<keyword evidence="2" id="KW-0479">Metal-binding</keyword>
<keyword evidence="3" id="KW-0378">Hydrolase</keyword>
<accession>A0ABS7S956</accession>
<gene>
    <name evidence="7" type="ORF">KCQ71_11700</name>
</gene>
<dbReference type="Proteomes" id="UP000826651">
    <property type="component" value="Unassembled WGS sequence"/>
</dbReference>
<evidence type="ECO:0000313" key="8">
    <source>
        <dbReference type="Proteomes" id="UP000826651"/>
    </source>
</evidence>
<dbReference type="RefSeq" id="WP_223406051.1">
    <property type="nucleotide sequence ID" value="NZ_JAGSHT010000011.1"/>
</dbReference>
<dbReference type="Gene3D" id="3.40.50.10310">
    <property type="entry name" value="Creatininase"/>
    <property type="match status" value="1"/>
</dbReference>
<proteinExistence type="inferred from homology"/>
<protein>
    <submittedName>
        <fullName evidence="7">Creatininase family protein</fullName>
    </submittedName>
</protein>
<keyword evidence="4" id="KW-0862">Zinc</keyword>
<dbReference type="EMBL" id="JAGSHT010000011">
    <property type="protein sequence ID" value="MBZ2196822.1"/>
    <property type="molecule type" value="Genomic_DNA"/>
</dbReference>